<protein>
    <recommendedName>
        <fullName evidence="7">UNC93-like protein MFSD11</fullName>
    </recommendedName>
    <alternativeName>
        <fullName evidence="8">Major facilitator superfamily domain-containing protein 11</fullName>
    </alternativeName>
</protein>
<evidence type="ECO:0000256" key="5">
    <source>
        <dbReference type="ARBA" id="ARBA00023136"/>
    </source>
</evidence>
<reference evidence="11" key="1">
    <citation type="submission" date="2025-08" db="UniProtKB">
        <authorList>
            <consortium name="RefSeq"/>
        </authorList>
    </citation>
    <scope>IDENTIFICATION</scope>
</reference>
<feature type="transmembrane region" description="Helical" evidence="9">
    <location>
        <begin position="368"/>
        <end position="388"/>
    </location>
</feature>
<proteinExistence type="inferred from homology"/>
<keyword evidence="3 9" id="KW-0812">Transmembrane</keyword>
<keyword evidence="5 9" id="KW-0472">Membrane</keyword>
<dbReference type="Pfam" id="PF05978">
    <property type="entry name" value="UNC-93"/>
    <property type="match status" value="1"/>
</dbReference>
<evidence type="ECO:0000313" key="11">
    <source>
        <dbReference type="RefSeq" id="XP_028967743.1"/>
    </source>
</evidence>
<evidence type="ECO:0000256" key="3">
    <source>
        <dbReference type="ARBA" id="ARBA00022692"/>
    </source>
</evidence>
<feature type="transmembrane region" description="Helical" evidence="9">
    <location>
        <begin position="296"/>
        <end position="315"/>
    </location>
</feature>
<organism evidence="10 11">
    <name type="scientific">Galendromus occidentalis</name>
    <name type="common">western predatory mite</name>
    <dbReference type="NCBI Taxonomy" id="34638"/>
    <lineage>
        <taxon>Eukaryota</taxon>
        <taxon>Metazoa</taxon>
        <taxon>Ecdysozoa</taxon>
        <taxon>Arthropoda</taxon>
        <taxon>Chelicerata</taxon>
        <taxon>Arachnida</taxon>
        <taxon>Acari</taxon>
        <taxon>Parasitiformes</taxon>
        <taxon>Mesostigmata</taxon>
        <taxon>Gamasina</taxon>
        <taxon>Phytoseioidea</taxon>
        <taxon>Phytoseiidae</taxon>
        <taxon>Typhlodrominae</taxon>
        <taxon>Galendromus</taxon>
    </lineage>
</organism>
<dbReference type="InterPro" id="IPR036259">
    <property type="entry name" value="MFS_trans_sf"/>
</dbReference>
<dbReference type="KEGG" id="goe:100907096"/>
<evidence type="ECO:0000256" key="2">
    <source>
        <dbReference type="ARBA" id="ARBA00009172"/>
    </source>
</evidence>
<feature type="transmembrane region" description="Helical" evidence="9">
    <location>
        <begin position="327"/>
        <end position="347"/>
    </location>
</feature>
<feature type="transmembrane region" description="Helical" evidence="9">
    <location>
        <begin position="104"/>
        <end position="121"/>
    </location>
</feature>
<name>A0AAJ7WJ09_9ACAR</name>
<dbReference type="Proteomes" id="UP000694867">
    <property type="component" value="Unplaced"/>
</dbReference>
<feature type="transmembrane region" description="Helical" evidence="9">
    <location>
        <begin position="81"/>
        <end position="98"/>
    </location>
</feature>
<dbReference type="GeneID" id="100907096"/>
<evidence type="ECO:0000256" key="1">
    <source>
        <dbReference type="ARBA" id="ARBA00004141"/>
    </source>
</evidence>
<evidence type="ECO:0000256" key="8">
    <source>
        <dbReference type="ARBA" id="ARBA00041910"/>
    </source>
</evidence>
<comment type="similarity">
    <text evidence="2">Belongs to the unc-93 family.</text>
</comment>
<evidence type="ECO:0000256" key="6">
    <source>
        <dbReference type="ARBA" id="ARBA00023180"/>
    </source>
</evidence>
<feature type="transmembrane region" description="Helical" evidence="9">
    <location>
        <begin position="394"/>
        <end position="416"/>
    </location>
</feature>
<dbReference type="InterPro" id="IPR010291">
    <property type="entry name" value="Ion_channel_UNC-93"/>
</dbReference>
<dbReference type="SUPFAM" id="SSF103473">
    <property type="entry name" value="MFS general substrate transporter"/>
    <property type="match status" value="1"/>
</dbReference>
<feature type="transmembrane region" description="Helical" evidence="9">
    <location>
        <begin position="262"/>
        <end position="284"/>
    </location>
</feature>
<feature type="transmembrane region" description="Helical" evidence="9">
    <location>
        <begin position="141"/>
        <end position="161"/>
    </location>
</feature>
<feature type="transmembrane region" description="Helical" evidence="9">
    <location>
        <begin position="173"/>
        <end position="193"/>
    </location>
</feature>
<gene>
    <name evidence="11" type="primary">LOC100907096</name>
</gene>
<feature type="transmembrane region" description="Helical" evidence="9">
    <location>
        <begin position="12"/>
        <end position="32"/>
    </location>
</feature>
<dbReference type="AlphaFoldDB" id="A0AAJ7WJ09"/>
<sequence>MAESSSREMYNVLLLGLCFMLVFTAFQTGSLIQKNVMSSIHEEDPSYASDGLISLSVIYAVFAVANWFAPSMVTFLSPRLSMILSAITYNVFIAQFLYPTNIGLYSASAVVGIGAAVIWTAQGTFLTQNSTMVTMSRNSGIFWAMMQLSLIWGNIFVYFEFDNEERIDKKTRNTVYGVMAIIGILGNILMIFFRKAAHIIEDDKKPPFVKGIVDSFKLLTTRRMMLLSSTFIYTGLELSFFSGVYSACIGFTKAFGKDSKKYVPISGIAIGVGEVASGFAFSILEKYTAKMGRAKIVGLGLVAHVGALIIALINLPFDSPFKDTTSAALIPSNIFLALFGSFLLGFGDGCFNTQVYSLIGVLHKENTAPAFGLFKFMQSVAAAAAFYYSSQLMLPYQLAILAVFLLVGTVTFIVVARNADSRGETFVGVSLS</sequence>
<keyword evidence="4 9" id="KW-1133">Transmembrane helix</keyword>
<feature type="transmembrane region" description="Helical" evidence="9">
    <location>
        <begin position="52"/>
        <end position="69"/>
    </location>
</feature>
<evidence type="ECO:0000256" key="7">
    <source>
        <dbReference type="ARBA" id="ARBA00040302"/>
    </source>
</evidence>
<dbReference type="PANTHER" id="PTHR23294">
    <property type="entry name" value="ET TRANSLATION PRODUCT-RELATED"/>
    <property type="match status" value="1"/>
</dbReference>
<evidence type="ECO:0000313" key="10">
    <source>
        <dbReference type="Proteomes" id="UP000694867"/>
    </source>
</evidence>
<evidence type="ECO:0000256" key="4">
    <source>
        <dbReference type="ARBA" id="ARBA00022989"/>
    </source>
</evidence>
<dbReference type="Gene3D" id="1.20.1250.20">
    <property type="entry name" value="MFS general substrate transporter like domains"/>
    <property type="match status" value="1"/>
</dbReference>
<keyword evidence="10" id="KW-1185">Reference proteome</keyword>
<accession>A0AAJ7WJ09</accession>
<evidence type="ECO:0000256" key="9">
    <source>
        <dbReference type="SAM" id="Phobius"/>
    </source>
</evidence>
<dbReference type="InterPro" id="IPR051617">
    <property type="entry name" value="UNC-93-like_regulator"/>
</dbReference>
<feature type="transmembrane region" description="Helical" evidence="9">
    <location>
        <begin position="231"/>
        <end position="256"/>
    </location>
</feature>
<comment type="subcellular location">
    <subcellularLocation>
        <location evidence="1">Membrane</location>
        <topology evidence="1">Multi-pass membrane protein</topology>
    </subcellularLocation>
</comment>
<dbReference type="RefSeq" id="XP_028967743.1">
    <property type="nucleotide sequence ID" value="XM_029111910.1"/>
</dbReference>
<dbReference type="GO" id="GO:0016020">
    <property type="term" value="C:membrane"/>
    <property type="evidence" value="ECO:0007669"/>
    <property type="project" value="UniProtKB-SubCell"/>
</dbReference>
<dbReference type="PANTHER" id="PTHR23294:SF0">
    <property type="entry name" value="UNC93-LIKE PROTEIN MFSD11"/>
    <property type="match status" value="1"/>
</dbReference>
<keyword evidence="6" id="KW-0325">Glycoprotein</keyword>